<protein>
    <submittedName>
        <fullName evidence="9">AI-2E family transporter</fullName>
    </submittedName>
</protein>
<keyword evidence="3" id="KW-0813">Transport</keyword>
<evidence type="ECO:0000313" key="10">
    <source>
        <dbReference type="Proteomes" id="UP000526307"/>
    </source>
</evidence>
<evidence type="ECO:0000256" key="6">
    <source>
        <dbReference type="ARBA" id="ARBA00022989"/>
    </source>
</evidence>
<evidence type="ECO:0000256" key="4">
    <source>
        <dbReference type="ARBA" id="ARBA00022475"/>
    </source>
</evidence>
<dbReference type="PANTHER" id="PTHR21716">
    <property type="entry name" value="TRANSMEMBRANE PROTEIN"/>
    <property type="match status" value="1"/>
</dbReference>
<feature type="transmembrane region" description="Helical" evidence="8">
    <location>
        <begin position="290"/>
        <end position="309"/>
    </location>
</feature>
<evidence type="ECO:0000256" key="8">
    <source>
        <dbReference type="SAM" id="Phobius"/>
    </source>
</evidence>
<comment type="subcellular location">
    <subcellularLocation>
        <location evidence="1">Cell membrane</location>
        <topology evidence="1">Multi-pass membrane protein</topology>
    </subcellularLocation>
</comment>
<feature type="transmembrane region" description="Helical" evidence="8">
    <location>
        <begin position="189"/>
        <end position="212"/>
    </location>
</feature>
<dbReference type="PANTHER" id="PTHR21716:SF53">
    <property type="entry name" value="PERMEASE PERM-RELATED"/>
    <property type="match status" value="1"/>
</dbReference>
<reference evidence="9 10" key="1">
    <citation type="submission" date="2020-06" db="EMBL/GenBank/DDBJ databases">
        <title>Mogibacterium timidum strain W9173 genomic sequence.</title>
        <authorList>
            <person name="Wade W.G."/>
            <person name="Johnston C.D."/>
            <person name="Chen T."/>
            <person name="Dewhirst F.E."/>
        </authorList>
    </citation>
    <scope>NUCLEOTIDE SEQUENCE [LARGE SCALE GENOMIC DNA]</scope>
    <source>
        <strain evidence="9 10">W9173</strain>
    </source>
</reference>
<feature type="transmembrane region" description="Helical" evidence="8">
    <location>
        <begin position="12"/>
        <end position="32"/>
    </location>
</feature>
<keyword evidence="7 8" id="KW-0472">Membrane</keyword>
<evidence type="ECO:0000313" key="9">
    <source>
        <dbReference type="EMBL" id="NWO23011.1"/>
    </source>
</evidence>
<dbReference type="GO" id="GO:0005886">
    <property type="term" value="C:plasma membrane"/>
    <property type="evidence" value="ECO:0007669"/>
    <property type="project" value="UniProtKB-SubCell"/>
</dbReference>
<organism evidence="9 10">
    <name type="scientific">Mogibacterium timidum</name>
    <dbReference type="NCBI Taxonomy" id="35519"/>
    <lineage>
        <taxon>Bacteria</taxon>
        <taxon>Bacillati</taxon>
        <taxon>Bacillota</taxon>
        <taxon>Clostridia</taxon>
        <taxon>Peptostreptococcales</taxon>
        <taxon>Anaerovoracaceae</taxon>
        <taxon>Mogibacterium</taxon>
    </lineage>
</organism>
<feature type="transmembrane region" description="Helical" evidence="8">
    <location>
        <begin position="94"/>
        <end position="121"/>
    </location>
</feature>
<sequence length="404" mass="44363">MKFRDRFDKKYLKLMAYVILTVGMSYALILVMGQYQSISRMILHGLSWVGAIVKPVIIGGIIAYILHPLVRLVERLIVKLASGSKLGNKNSVRLHALSVVLSIILIAIVATAAISAIVFAITRQVQTLNSDSINTLINSIVSQAEAFERGLRLWLSKYNIGDGFVVKFEQNLIGWVTRLLNSGSGLQTLFSNIASGASTLLFSMMFAVYLLFDSANLRKYWGYVIRTFWSQRANDRLNYIYNDVNKVFSGYFRGAALDGLMVALLISIAFTIVGMPYGVMIGVTAGIANLIPYMGPIVGYGLTIISGVITGELKTMLISIIIISAVQVIDGAVINPKLLSKSIDVHPMLVIIAIIAGNKVGGFVGMLAAVPVSALCKIWFERLVERRSGRRNALIQPDKERIRE</sequence>
<feature type="transmembrane region" description="Helical" evidence="8">
    <location>
        <begin position="255"/>
        <end position="278"/>
    </location>
</feature>
<proteinExistence type="inferred from homology"/>
<evidence type="ECO:0000256" key="3">
    <source>
        <dbReference type="ARBA" id="ARBA00022448"/>
    </source>
</evidence>
<dbReference type="RefSeq" id="WP_178978243.1">
    <property type="nucleotide sequence ID" value="NZ_JABXYR010000001.1"/>
</dbReference>
<dbReference type="InterPro" id="IPR002549">
    <property type="entry name" value="AI-2E-like"/>
</dbReference>
<accession>A0A7Y8VQZ9</accession>
<evidence type="ECO:0000256" key="7">
    <source>
        <dbReference type="ARBA" id="ARBA00023136"/>
    </source>
</evidence>
<keyword evidence="4" id="KW-1003">Cell membrane</keyword>
<evidence type="ECO:0000256" key="1">
    <source>
        <dbReference type="ARBA" id="ARBA00004651"/>
    </source>
</evidence>
<keyword evidence="5 8" id="KW-0812">Transmembrane</keyword>
<evidence type="ECO:0000256" key="5">
    <source>
        <dbReference type="ARBA" id="ARBA00022692"/>
    </source>
</evidence>
<comment type="similarity">
    <text evidence="2">Belongs to the autoinducer-2 exporter (AI-2E) (TC 2.A.86) family.</text>
</comment>
<keyword evidence="10" id="KW-1185">Reference proteome</keyword>
<feature type="transmembrane region" description="Helical" evidence="8">
    <location>
        <begin position="52"/>
        <end position="73"/>
    </location>
</feature>
<feature type="transmembrane region" description="Helical" evidence="8">
    <location>
        <begin position="316"/>
        <end position="335"/>
    </location>
</feature>
<keyword evidence="6 8" id="KW-1133">Transmembrane helix</keyword>
<feature type="transmembrane region" description="Helical" evidence="8">
    <location>
        <begin position="347"/>
        <end position="380"/>
    </location>
</feature>
<dbReference type="Pfam" id="PF01594">
    <property type="entry name" value="AI-2E_transport"/>
    <property type="match status" value="1"/>
</dbReference>
<comment type="caution">
    <text evidence="9">The sequence shown here is derived from an EMBL/GenBank/DDBJ whole genome shotgun (WGS) entry which is preliminary data.</text>
</comment>
<gene>
    <name evidence="9" type="ORF">HW270_02810</name>
</gene>
<evidence type="ECO:0000256" key="2">
    <source>
        <dbReference type="ARBA" id="ARBA00009773"/>
    </source>
</evidence>
<dbReference type="AlphaFoldDB" id="A0A7Y8VQZ9"/>
<dbReference type="EMBL" id="JABXYR010000001">
    <property type="protein sequence ID" value="NWO23011.1"/>
    <property type="molecule type" value="Genomic_DNA"/>
</dbReference>
<dbReference type="Proteomes" id="UP000526307">
    <property type="component" value="Unassembled WGS sequence"/>
</dbReference>
<name>A0A7Y8VQZ9_9FIRM</name>